<dbReference type="InterPro" id="IPR002347">
    <property type="entry name" value="SDR_fam"/>
</dbReference>
<proteinExistence type="inferred from homology"/>
<evidence type="ECO:0000256" key="1">
    <source>
        <dbReference type="ARBA" id="ARBA00006484"/>
    </source>
</evidence>
<comment type="similarity">
    <text evidence="1">Belongs to the short-chain dehydrogenases/reductases (SDR) family.</text>
</comment>
<reference evidence="4" key="1">
    <citation type="submission" date="2017-12" db="EMBL/GenBank/DDBJ databases">
        <title>Sequencing the genomes of 1000 Actinobacteria strains.</title>
        <authorList>
            <person name="Klenk H.-P."/>
        </authorList>
    </citation>
    <scope>NUCLEOTIDE SEQUENCE [LARGE SCALE GENOMIC DNA]</scope>
    <source>
        <strain evidence="4">DSM 44228</strain>
    </source>
</reference>
<dbReference type="PRINTS" id="PR00081">
    <property type="entry name" value="GDHRDH"/>
</dbReference>
<organism evidence="4 5">
    <name type="scientific">Saccharopolyspora spinosa</name>
    <dbReference type="NCBI Taxonomy" id="60894"/>
    <lineage>
        <taxon>Bacteria</taxon>
        <taxon>Bacillati</taxon>
        <taxon>Actinomycetota</taxon>
        <taxon>Actinomycetes</taxon>
        <taxon>Pseudonocardiales</taxon>
        <taxon>Pseudonocardiaceae</taxon>
        <taxon>Saccharopolyspora</taxon>
    </lineage>
</organism>
<dbReference type="InterPro" id="IPR020904">
    <property type="entry name" value="Sc_DH/Rdtase_CS"/>
</dbReference>
<dbReference type="PRINTS" id="PR00080">
    <property type="entry name" value="SDRFAMILY"/>
</dbReference>
<dbReference type="InterPro" id="IPR036291">
    <property type="entry name" value="NAD(P)-bd_dom_sf"/>
</dbReference>
<evidence type="ECO:0000313" key="4">
    <source>
        <dbReference type="EMBL" id="PKW18491.1"/>
    </source>
</evidence>
<comment type="caution">
    <text evidence="4">The sequence shown here is derived from an EMBL/GenBank/DDBJ whole genome shotgun (WGS) entry which is preliminary data.</text>
</comment>
<dbReference type="EMBL" id="PJNB01000001">
    <property type="protein sequence ID" value="PKW18491.1"/>
    <property type="molecule type" value="Genomic_DNA"/>
</dbReference>
<dbReference type="SUPFAM" id="SSF51735">
    <property type="entry name" value="NAD(P)-binding Rossmann-fold domains"/>
    <property type="match status" value="1"/>
</dbReference>
<gene>
    <name evidence="4" type="ORF">A8926_6582</name>
</gene>
<accession>A0A2N3Y6J6</accession>
<dbReference type="GO" id="GO:0016491">
    <property type="term" value="F:oxidoreductase activity"/>
    <property type="evidence" value="ECO:0007669"/>
    <property type="project" value="UniProtKB-KW"/>
</dbReference>
<dbReference type="Gene3D" id="3.40.50.720">
    <property type="entry name" value="NAD(P)-binding Rossmann-like Domain"/>
    <property type="match status" value="1"/>
</dbReference>
<sequence length="261" mass="26966">MSEQNGTTRMQLDSKVAVVTGAASGIGHAVAELFLGEGARVVLADSNVAGLHDATERLRGLGWETLSAKPTNVADADDMAALFAHATQEFGGLDVIVNNAGVQRSGPIETYDDAMWDLMMGVNPRSCYLAAKHGVPALRARGGGAIVNVASLAALNGGPGQSGYAASKGAIVALSRSLANELAPENIRVNALCPGWVDTPFNQPAIDFMGGDERLAEVVRTGVPMQRMSTPEEIAKSVLFLASDASSYMTGEALVVAGGAR</sequence>
<dbReference type="SMART" id="SM00822">
    <property type="entry name" value="PKS_KR"/>
    <property type="match status" value="1"/>
</dbReference>
<dbReference type="Proteomes" id="UP000233786">
    <property type="component" value="Unassembled WGS sequence"/>
</dbReference>
<dbReference type="Pfam" id="PF13561">
    <property type="entry name" value="adh_short_C2"/>
    <property type="match status" value="1"/>
</dbReference>
<dbReference type="FunFam" id="3.40.50.720:FF:000084">
    <property type="entry name" value="Short-chain dehydrogenase reductase"/>
    <property type="match status" value="1"/>
</dbReference>
<dbReference type="PANTHER" id="PTHR43477:SF1">
    <property type="entry name" value="DIHYDROANTICAPSIN 7-DEHYDROGENASE"/>
    <property type="match status" value="1"/>
</dbReference>
<dbReference type="AlphaFoldDB" id="A0A2N3Y6J6"/>
<keyword evidence="5" id="KW-1185">Reference proteome</keyword>
<name>A0A2N3Y6J6_SACSN</name>
<evidence type="ECO:0000259" key="3">
    <source>
        <dbReference type="SMART" id="SM00822"/>
    </source>
</evidence>
<evidence type="ECO:0000256" key="2">
    <source>
        <dbReference type="ARBA" id="ARBA00023002"/>
    </source>
</evidence>
<protein>
    <submittedName>
        <fullName evidence="4">NAD(P)-dependent dehydrogenase (Short-subunit alcohol dehydrogenase family)</fullName>
    </submittedName>
</protein>
<dbReference type="InterPro" id="IPR057326">
    <property type="entry name" value="KR_dom"/>
</dbReference>
<dbReference type="PANTHER" id="PTHR43477">
    <property type="entry name" value="DIHYDROANTICAPSIN 7-DEHYDROGENASE"/>
    <property type="match status" value="1"/>
</dbReference>
<dbReference type="NCBIfam" id="NF005559">
    <property type="entry name" value="PRK07231.1"/>
    <property type="match status" value="1"/>
</dbReference>
<dbReference type="InterPro" id="IPR051122">
    <property type="entry name" value="SDR_DHRS6-like"/>
</dbReference>
<dbReference type="PROSITE" id="PS00061">
    <property type="entry name" value="ADH_SHORT"/>
    <property type="match status" value="1"/>
</dbReference>
<feature type="domain" description="Ketoreductase" evidence="3">
    <location>
        <begin position="15"/>
        <end position="199"/>
    </location>
</feature>
<evidence type="ECO:0000313" key="5">
    <source>
        <dbReference type="Proteomes" id="UP000233786"/>
    </source>
</evidence>
<dbReference type="STRING" id="994479.GCA_000194155_03131"/>
<dbReference type="CDD" id="cd05233">
    <property type="entry name" value="SDR_c"/>
    <property type="match status" value="1"/>
</dbReference>
<keyword evidence="2" id="KW-0560">Oxidoreductase</keyword>